<comment type="caution">
    <text evidence="1">The sequence shown here is derived from an EMBL/GenBank/DDBJ whole genome shotgun (WGS) entry which is preliminary data.</text>
</comment>
<dbReference type="EMBL" id="CM043806">
    <property type="protein sequence ID" value="KAI4813295.1"/>
    <property type="molecule type" value="Genomic_DNA"/>
</dbReference>
<protein>
    <submittedName>
        <fullName evidence="1">Uncharacterized protein</fullName>
    </submittedName>
</protein>
<sequence>RVSQHPLLHGDLMMLSLDWQAFVPDLLLDAGFKVCCQFQKSLADPHPYFPRPCPTPRSVRTEPCRPQFNDLTLRQCSDVRCVLVHDEDERGAVSLDVTLANARGRSHPESVTKAASPSAHASNSSPQAEVWKLTFSCSSEAAFLIKHLSNF</sequence>
<proteinExistence type="predicted"/>
<name>A0ACB9WIF8_CHAAC</name>
<dbReference type="Proteomes" id="UP001057452">
    <property type="component" value="Chromosome 22"/>
</dbReference>
<feature type="non-terminal residue" evidence="1">
    <location>
        <position position="1"/>
    </location>
</feature>
<gene>
    <name evidence="1" type="ORF">KUCAC02_024628</name>
</gene>
<organism evidence="1 2">
    <name type="scientific">Chaenocephalus aceratus</name>
    <name type="common">Blackfin icefish</name>
    <name type="synonym">Chaenichthys aceratus</name>
    <dbReference type="NCBI Taxonomy" id="36190"/>
    <lineage>
        <taxon>Eukaryota</taxon>
        <taxon>Metazoa</taxon>
        <taxon>Chordata</taxon>
        <taxon>Craniata</taxon>
        <taxon>Vertebrata</taxon>
        <taxon>Euteleostomi</taxon>
        <taxon>Actinopterygii</taxon>
        <taxon>Neopterygii</taxon>
        <taxon>Teleostei</taxon>
        <taxon>Neoteleostei</taxon>
        <taxon>Acanthomorphata</taxon>
        <taxon>Eupercaria</taxon>
        <taxon>Perciformes</taxon>
        <taxon>Notothenioidei</taxon>
        <taxon>Channichthyidae</taxon>
        <taxon>Chaenocephalus</taxon>
    </lineage>
</organism>
<evidence type="ECO:0000313" key="2">
    <source>
        <dbReference type="Proteomes" id="UP001057452"/>
    </source>
</evidence>
<keyword evidence="2" id="KW-1185">Reference proteome</keyword>
<accession>A0ACB9WIF8</accession>
<evidence type="ECO:0000313" key="1">
    <source>
        <dbReference type="EMBL" id="KAI4813295.1"/>
    </source>
</evidence>
<reference evidence="1" key="1">
    <citation type="submission" date="2022-05" db="EMBL/GenBank/DDBJ databases">
        <title>Chromosome-level genome of Chaenocephalus aceratus.</title>
        <authorList>
            <person name="Park H."/>
        </authorList>
    </citation>
    <scope>NUCLEOTIDE SEQUENCE</scope>
    <source>
        <strain evidence="1">KU_202001</strain>
    </source>
</reference>